<dbReference type="AlphaFoldDB" id="A0A176QAN2"/>
<keyword evidence="1" id="KW-1133">Transmembrane helix</keyword>
<evidence type="ECO:0000313" key="2">
    <source>
        <dbReference type="EMBL" id="OAB86783.1"/>
    </source>
</evidence>
<sequence>MSSTALEVIGWLGSAVLVVSLLQTNLHRLRWINLLGCLVLIGYNAAVGVWPMVGLNVVLAVINVVYLVRGWRDRHDERAYQVLQVDGDDAYLRHVLRVHEADIRRFTPGFVHDPFAHDAAYLVLTGDETVGVVVVRDEGDGVAQVLLDYVTPRYRDRSPGEVVFGPHGPFRTDGYRLVRTPAGMVEPYYDRLGFVRVGDHHELTVGPPG</sequence>
<dbReference type="EMBL" id="LQZG01000003">
    <property type="protein sequence ID" value="OAB86783.1"/>
    <property type="molecule type" value="Genomic_DNA"/>
</dbReference>
<dbReference type="STRING" id="262209.AWH69_10110"/>
<feature type="transmembrane region" description="Helical" evidence="1">
    <location>
        <begin position="52"/>
        <end position="68"/>
    </location>
</feature>
<comment type="caution">
    <text evidence="2">The sequence shown here is derived from an EMBL/GenBank/DDBJ whole genome shotgun (WGS) entry which is preliminary data.</text>
</comment>
<feature type="transmembrane region" description="Helical" evidence="1">
    <location>
        <begin position="6"/>
        <end position="22"/>
    </location>
</feature>
<dbReference type="Proteomes" id="UP000076976">
    <property type="component" value="Unassembled WGS sequence"/>
</dbReference>
<keyword evidence="1" id="KW-0472">Membrane</keyword>
<proteinExistence type="predicted"/>
<evidence type="ECO:0008006" key="4">
    <source>
        <dbReference type="Google" id="ProtNLM"/>
    </source>
</evidence>
<keyword evidence="3" id="KW-1185">Reference proteome</keyword>
<protein>
    <recommendedName>
        <fullName evidence="4">N-acetyltransferase domain-containing protein</fullName>
    </recommendedName>
</protein>
<gene>
    <name evidence="2" type="ORF">AWH69_10110</name>
</gene>
<reference evidence="2 3" key="1">
    <citation type="submission" date="2016-01" db="EMBL/GenBank/DDBJ databases">
        <title>Janibacter melonis strain CD11_4 genome sequencing and assembly.</title>
        <authorList>
            <person name="Nair G.R."/>
            <person name="Kaur G."/>
            <person name="Chander A.M."/>
            <person name="Mayilraj S."/>
        </authorList>
    </citation>
    <scope>NUCLEOTIDE SEQUENCE [LARGE SCALE GENOMIC DNA]</scope>
    <source>
        <strain evidence="2 3">CD11-4</strain>
    </source>
</reference>
<accession>A0A176QAN2</accession>
<keyword evidence="1" id="KW-0812">Transmembrane</keyword>
<dbReference type="RefSeq" id="WP_068274941.1">
    <property type="nucleotide sequence ID" value="NZ_LQZG01000003.1"/>
</dbReference>
<evidence type="ECO:0000256" key="1">
    <source>
        <dbReference type="SAM" id="Phobius"/>
    </source>
</evidence>
<organism evidence="2 3">
    <name type="scientific">Janibacter melonis</name>
    <dbReference type="NCBI Taxonomy" id="262209"/>
    <lineage>
        <taxon>Bacteria</taxon>
        <taxon>Bacillati</taxon>
        <taxon>Actinomycetota</taxon>
        <taxon>Actinomycetes</taxon>
        <taxon>Micrococcales</taxon>
        <taxon>Intrasporangiaceae</taxon>
        <taxon>Janibacter</taxon>
    </lineage>
</organism>
<name>A0A176QAN2_9MICO</name>
<evidence type="ECO:0000313" key="3">
    <source>
        <dbReference type="Proteomes" id="UP000076976"/>
    </source>
</evidence>